<evidence type="ECO:0000259" key="6">
    <source>
        <dbReference type="Pfam" id="PF20465"/>
    </source>
</evidence>
<gene>
    <name evidence="8" type="ORF">BJN45_08935</name>
</gene>
<organism evidence="8 9">
    <name type="scientific">Azonexus hydrophilus</name>
    <dbReference type="NCBI Taxonomy" id="418702"/>
    <lineage>
        <taxon>Bacteria</taxon>
        <taxon>Pseudomonadati</taxon>
        <taxon>Pseudomonadota</taxon>
        <taxon>Betaproteobacteria</taxon>
        <taxon>Rhodocyclales</taxon>
        <taxon>Azonexaceae</taxon>
        <taxon>Azonexus</taxon>
    </lineage>
</organism>
<dbReference type="InterPro" id="IPR046819">
    <property type="entry name" value="MmeI_hel"/>
</dbReference>
<keyword evidence="2 8" id="KW-0489">Methyltransferase</keyword>
<dbReference type="Pfam" id="PF20465">
    <property type="entry name" value="MmeI_hel"/>
    <property type="match status" value="1"/>
</dbReference>
<dbReference type="EC" id="2.1.1.72" evidence="1"/>
<dbReference type="Pfam" id="PF20473">
    <property type="entry name" value="MmeI_Mtase"/>
    <property type="match status" value="1"/>
</dbReference>
<feature type="domain" description="MmeI-like helicase spacer" evidence="6">
    <location>
        <begin position="179"/>
        <end position="249"/>
    </location>
</feature>
<dbReference type="GO" id="GO:0003676">
    <property type="term" value="F:nucleic acid binding"/>
    <property type="evidence" value="ECO:0007669"/>
    <property type="project" value="InterPro"/>
</dbReference>
<dbReference type="InterPro" id="IPR046816">
    <property type="entry name" value="MmeI_Mtase"/>
</dbReference>
<dbReference type="InterPro" id="IPR029063">
    <property type="entry name" value="SAM-dependent_MTases_sf"/>
</dbReference>
<feature type="domain" description="MmeI-like N-terminal" evidence="5">
    <location>
        <begin position="1"/>
        <end position="172"/>
    </location>
</feature>
<evidence type="ECO:0000313" key="9">
    <source>
        <dbReference type="Proteomes" id="UP000187526"/>
    </source>
</evidence>
<dbReference type="InterPro" id="IPR050953">
    <property type="entry name" value="N4_N6_ade-DNA_methylase"/>
</dbReference>
<feature type="domain" description="MmeI-like DNA-methyltransferase" evidence="7">
    <location>
        <begin position="360"/>
        <end position="594"/>
    </location>
</feature>
<dbReference type="GO" id="GO:0009007">
    <property type="term" value="F:site-specific DNA-methyltransferase (adenine-specific) activity"/>
    <property type="evidence" value="ECO:0007669"/>
    <property type="project" value="UniProtKB-EC"/>
</dbReference>
<dbReference type="PANTHER" id="PTHR33841">
    <property type="entry name" value="DNA METHYLTRANSFERASE YEEA-RELATED"/>
    <property type="match status" value="1"/>
</dbReference>
<comment type="caution">
    <text evidence="8">The sequence shown here is derived from an EMBL/GenBank/DDBJ whole genome shotgun (WGS) entry which is preliminary data.</text>
</comment>
<comment type="catalytic activity">
    <reaction evidence="4">
        <text>a 2'-deoxyadenosine in DNA + S-adenosyl-L-methionine = an N(6)-methyl-2'-deoxyadenosine in DNA + S-adenosyl-L-homocysteine + H(+)</text>
        <dbReference type="Rhea" id="RHEA:15197"/>
        <dbReference type="Rhea" id="RHEA-COMP:12418"/>
        <dbReference type="Rhea" id="RHEA-COMP:12419"/>
        <dbReference type="ChEBI" id="CHEBI:15378"/>
        <dbReference type="ChEBI" id="CHEBI:57856"/>
        <dbReference type="ChEBI" id="CHEBI:59789"/>
        <dbReference type="ChEBI" id="CHEBI:90615"/>
        <dbReference type="ChEBI" id="CHEBI:90616"/>
        <dbReference type="EC" id="2.1.1.72"/>
    </reaction>
</comment>
<dbReference type="InterPro" id="IPR002052">
    <property type="entry name" value="DNA_methylase_N6_adenine_CS"/>
</dbReference>
<dbReference type="PANTHER" id="PTHR33841:SF1">
    <property type="entry name" value="DNA METHYLTRANSFERASE A"/>
    <property type="match status" value="1"/>
</dbReference>
<dbReference type="EMBL" id="MTHD01000003">
    <property type="protein sequence ID" value="OMG53563.1"/>
    <property type="molecule type" value="Genomic_DNA"/>
</dbReference>
<dbReference type="Proteomes" id="UP000187526">
    <property type="component" value="Unassembled WGS sequence"/>
</dbReference>
<dbReference type="AlphaFoldDB" id="A0A1R1I4C5"/>
<dbReference type="InterPro" id="IPR046817">
    <property type="entry name" value="MmeI_N"/>
</dbReference>
<accession>A0A1R1I4C5</accession>
<evidence type="ECO:0000256" key="3">
    <source>
        <dbReference type="ARBA" id="ARBA00022679"/>
    </source>
</evidence>
<name>A0A1R1I4C5_9RHOO</name>
<dbReference type="SUPFAM" id="SSF53335">
    <property type="entry name" value="S-adenosyl-L-methionine-dependent methyltransferases"/>
    <property type="match status" value="1"/>
</dbReference>
<dbReference type="PROSITE" id="PS00092">
    <property type="entry name" value="N6_MTASE"/>
    <property type="match status" value="1"/>
</dbReference>
<evidence type="ECO:0000256" key="1">
    <source>
        <dbReference type="ARBA" id="ARBA00011900"/>
    </source>
</evidence>
<evidence type="ECO:0000313" key="8">
    <source>
        <dbReference type="EMBL" id="OMG53563.1"/>
    </source>
</evidence>
<dbReference type="OrthoDB" id="9782445at2"/>
<protein>
    <recommendedName>
        <fullName evidence="1">site-specific DNA-methyltransferase (adenine-specific)</fullName>
        <ecNumber evidence="1">2.1.1.72</ecNumber>
    </recommendedName>
</protein>
<dbReference type="PRINTS" id="PR00507">
    <property type="entry name" value="N12N6MTFRASE"/>
</dbReference>
<sequence length="966" mass="107612">MTPEQFIAAWKNNPLNERAGAQQHFSDLCDLLGVDKPRDQDNYCFERGAKKAGGGDGWADVWKRGHFAWENKKPGRDLNAALKQLTDYALHLDNPPLLVVCDRERIVIHTAFTGYPDEPREIRIEQLSEPEARQTLKWAFTDPEKLRPEKSTATITAEAAGQFAQLAAAMRNRGEEGQKVAHFLVQCLFCMFAEDETLLPAGIFTDLLRNAGSDTGKAARRIEKLFTAMQKKGGDYGDHDIPWFNGGLFKNIEIPSLTATDLHALHRAAADMDWRAIDPTIFGTLFERGLDPAARAPLGAHYTDTGTIAKLIQPLVCEPLAIEWQNTRRQIAELAPKFGMVKGRKKNEYRPNDALQSGNTLLQGFFNRINAFRVLDPACGSGNFLYLALKALRDIEKRAHIDAQELGLQPELAMHSGPHNILGLEINEFAAELARVTVWIGDIQWCRRNGYPHAINPILKPLDGIDHRDALLNPDGSEAEWPTADVIVGNPPFLGDKVMRSELGDDYVETLRKTYDCRVPGGADLVTYWFEKARGQIEAGKLQGAGLVATNSIRGGANRKVLERIVDTTRIFEAWSDEEWVNDGAAVRVSLIGFGPIFPVDRKNQLEGLEVGPIHADLTATAGINLIHAKKLAENSKTSFIGPQKNGPFDVPFEIAMRWLNLPNPNGLSNAKVVTPTWNGLDITRRPRNVWVIDFGTMSEGEASLFEAPFDYVTKHVKPERIKNRRQSRAENWWLFGEPAPKLNAALKTVPRYVATSAVSKHRIFVWLPSAVSPDKALVVVARGDDATFGILHSRFHELWSLSLCTWLGVGNDPRYTPTTCFETFPFPAGLTPRDTAPKPGQASPPCMANEIVAANIAAAARRLNELREAWLNPAEWVDWVITPEEEKAGFPKRPVAKPGHEAELKKRTLTNLYNARPAWLDIAHKELDKAVAAAYGWNDYKAEMPDDEILRRLLALNLERSTTKG</sequence>
<dbReference type="GO" id="GO:0032259">
    <property type="term" value="P:methylation"/>
    <property type="evidence" value="ECO:0007669"/>
    <property type="project" value="UniProtKB-KW"/>
</dbReference>
<dbReference type="Pfam" id="PF20464">
    <property type="entry name" value="MmeI_N"/>
    <property type="match status" value="1"/>
</dbReference>
<dbReference type="STRING" id="418702.BJN45_08935"/>
<keyword evidence="9" id="KW-1185">Reference proteome</keyword>
<proteinExistence type="predicted"/>
<keyword evidence="3 8" id="KW-0808">Transferase</keyword>
<dbReference type="Gene3D" id="3.40.50.150">
    <property type="entry name" value="Vaccinia Virus protein VP39"/>
    <property type="match status" value="1"/>
</dbReference>
<reference evidence="8 9" key="1">
    <citation type="submission" date="2016-10" db="EMBL/GenBank/DDBJ databases">
        <title>Alkaliphiles isolated from bioreactors.</title>
        <authorList>
            <person name="Salah Z."/>
            <person name="Rout S.P."/>
            <person name="Humphreys P.N."/>
        </authorList>
    </citation>
    <scope>NUCLEOTIDE SEQUENCE [LARGE SCALE GENOMIC DNA]</scope>
    <source>
        <strain evidence="8 9">ZS02</strain>
    </source>
</reference>
<evidence type="ECO:0000256" key="4">
    <source>
        <dbReference type="ARBA" id="ARBA00047942"/>
    </source>
</evidence>
<evidence type="ECO:0000259" key="7">
    <source>
        <dbReference type="Pfam" id="PF20473"/>
    </source>
</evidence>
<evidence type="ECO:0000256" key="2">
    <source>
        <dbReference type="ARBA" id="ARBA00022603"/>
    </source>
</evidence>
<dbReference type="RefSeq" id="WP_076094367.1">
    <property type="nucleotide sequence ID" value="NZ_MTHD01000003.1"/>
</dbReference>
<evidence type="ECO:0000259" key="5">
    <source>
        <dbReference type="Pfam" id="PF20464"/>
    </source>
</evidence>